<comment type="caution">
    <text evidence="2">The sequence shown here is derived from an EMBL/GenBank/DDBJ whole genome shotgun (WGS) entry which is preliminary data.</text>
</comment>
<keyword evidence="3" id="KW-1185">Reference proteome</keyword>
<evidence type="ECO:0000256" key="1">
    <source>
        <dbReference type="SAM" id="MobiDB-lite"/>
    </source>
</evidence>
<dbReference type="RefSeq" id="XP_060351652.1">
    <property type="nucleotide sequence ID" value="XM_060490186.1"/>
</dbReference>
<feature type="region of interest" description="Disordered" evidence="1">
    <location>
        <begin position="48"/>
        <end position="98"/>
    </location>
</feature>
<accession>A0ABQ9SSM8</accession>
<dbReference type="Proteomes" id="UP001241169">
    <property type="component" value="Unassembled WGS sequence"/>
</dbReference>
<protein>
    <submittedName>
        <fullName evidence="2">Uncharacterized protein</fullName>
    </submittedName>
</protein>
<dbReference type="EMBL" id="MOPA01000004">
    <property type="protein sequence ID" value="KAK1542524.1"/>
    <property type="molecule type" value="Genomic_DNA"/>
</dbReference>
<sequence length="133" mass="14652">MLSSVCVSRFFPLVLHTPYDFFVFFNPSIQTAPFVRSLCSEATTQVQAQAQAKAHKHPNPSRPTPRSLDDHGPWTSVQHDTGQRVGETTTYSVPDGDLQLPTKVLGAPSCVDRLYGTMTVECYAVLDGRPART</sequence>
<evidence type="ECO:0000313" key="3">
    <source>
        <dbReference type="Proteomes" id="UP001241169"/>
    </source>
</evidence>
<gene>
    <name evidence="2" type="ORF">CPAR01_05911</name>
</gene>
<reference evidence="2 3" key="1">
    <citation type="submission" date="2016-10" db="EMBL/GenBank/DDBJ databases">
        <title>The genome sequence of Colletotrichum fioriniae PJ7.</title>
        <authorList>
            <person name="Baroncelli R."/>
        </authorList>
    </citation>
    <scope>NUCLEOTIDE SEQUENCE [LARGE SCALE GENOMIC DNA]</scope>
    <source>
        <strain evidence="2 3">IMI 384185</strain>
    </source>
</reference>
<name>A0ABQ9SSM8_9PEZI</name>
<dbReference type="GeneID" id="85374085"/>
<organism evidence="2 3">
    <name type="scientific">Colletotrichum paranaense</name>
    <dbReference type="NCBI Taxonomy" id="1914294"/>
    <lineage>
        <taxon>Eukaryota</taxon>
        <taxon>Fungi</taxon>
        <taxon>Dikarya</taxon>
        <taxon>Ascomycota</taxon>
        <taxon>Pezizomycotina</taxon>
        <taxon>Sordariomycetes</taxon>
        <taxon>Hypocreomycetidae</taxon>
        <taxon>Glomerellales</taxon>
        <taxon>Glomerellaceae</taxon>
        <taxon>Colletotrichum</taxon>
        <taxon>Colletotrichum acutatum species complex</taxon>
    </lineage>
</organism>
<evidence type="ECO:0000313" key="2">
    <source>
        <dbReference type="EMBL" id="KAK1542524.1"/>
    </source>
</evidence>
<proteinExistence type="predicted"/>
<feature type="compositionally biased region" description="Polar residues" evidence="1">
    <location>
        <begin position="75"/>
        <end position="92"/>
    </location>
</feature>